<dbReference type="InterPro" id="IPR004320">
    <property type="entry name" value="BPS1_pln"/>
</dbReference>
<name>A0A8X7P1H5_BRACI</name>
<keyword evidence="3" id="KW-1185">Reference proteome</keyword>
<feature type="chain" id="PRO_5036490206" evidence="1">
    <location>
        <begin position="28"/>
        <end position="120"/>
    </location>
</feature>
<keyword evidence="1" id="KW-0732">Signal</keyword>
<evidence type="ECO:0000313" key="2">
    <source>
        <dbReference type="EMBL" id="KAG2243371.1"/>
    </source>
</evidence>
<comment type="caution">
    <text evidence="2">The sequence shown here is derived from an EMBL/GenBank/DDBJ whole genome shotgun (WGS) entry which is preliminary data.</text>
</comment>
<dbReference type="GO" id="GO:0048364">
    <property type="term" value="P:root development"/>
    <property type="evidence" value="ECO:0007669"/>
    <property type="project" value="InterPro"/>
</dbReference>
<dbReference type="PANTHER" id="PTHR33070:SF75">
    <property type="entry name" value="SELECTION_UPKEEP OF INTRAEPITHELIAL T-CELLS PROTEIN"/>
    <property type="match status" value="1"/>
</dbReference>
<sequence>MRETIEISVSILRHLLLFLSTVPPSPAKKTKNNIGFFSIPFASKSLPDTYLDLIKETKSLDDVFLGSRRTFVEVETMQNEKMKRRDVVEEGFRDLETELDSVFKCLVKNRVVCLNILSNG</sequence>
<organism evidence="2 3">
    <name type="scientific">Brassica carinata</name>
    <name type="common">Ethiopian mustard</name>
    <name type="synonym">Abyssinian cabbage</name>
    <dbReference type="NCBI Taxonomy" id="52824"/>
    <lineage>
        <taxon>Eukaryota</taxon>
        <taxon>Viridiplantae</taxon>
        <taxon>Streptophyta</taxon>
        <taxon>Embryophyta</taxon>
        <taxon>Tracheophyta</taxon>
        <taxon>Spermatophyta</taxon>
        <taxon>Magnoliopsida</taxon>
        <taxon>eudicotyledons</taxon>
        <taxon>Gunneridae</taxon>
        <taxon>Pentapetalae</taxon>
        <taxon>rosids</taxon>
        <taxon>malvids</taxon>
        <taxon>Brassicales</taxon>
        <taxon>Brassicaceae</taxon>
        <taxon>Brassiceae</taxon>
        <taxon>Brassica</taxon>
    </lineage>
</organism>
<dbReference type="GO" id="GO:0048367">
    <property type="term" value="P:shoot system development"/>
    <property type="evidence" value="ECO:0007669"/>
    <property type="project" value="InterPro"/>
</dbReference>
<dbReference type="AlphaFoldDB" id="A0A8X7P1H5"/>
<proteinExistence type="predicted"/>
<feature type="signal peptide" evidence="1">
    <location>
        <begin position="1"/>
        <end position="27"/>
    </location>
</feature>
<dbReference type="EMBL" id="JAAMPC010000211">
    <property type="protein sequence ID" value="KAG2243371.1"/>
    <property type="molecule type" value="Genomic_DNA"/>
</dbReference>
<dbReference type="OrthoDB" id="1701699at2759"/>
<dbReference type="PANTHER" id="PTHR33070">
    <property type="entry name" value="OS06G0725500 PROTEIN"/>
    <property type="match status" value="1"/>
</dbReference>
<reference evidence="2 3" key="1">
    <citation type="submission" date="2020-02" db="EMBL/GenBank/DDBJ databases">
        <authorList>
            <person name="Ma Q."/>
            <person name="Huang Y."/>
            <person name="Song X."/>
            <person name="Pei D."/>
        </authorList>
    </citation>
    <scope>NUCLEOTIDE SEQUENCE [LARGE SCALE GENOMIC DNA]</scope>
    <source>
        <strain evidence="2">Sxm20200214</strain>
        <tissue evidence="2">Leaf</tissue>
    </source>
</reference>
<evidence type="ECO:0000313" key="3">
    <source>
        <dbReference type="Proteomes" id="UP000886595"/>
    </source>
</evidence>
<dbReference type="Pfam" id="PF03087">
    <property type="entry name" value="BPS1"/>
    <property type="match status" value="1"/>
</dbReference>
<evidence type="ECO:0000256" key="1">
    <source>
        <dbReference type="SAM" id="SignalP"/>
    </source>
</evidence>
<dbReference type="Proteomes" id="UP000886595">
    <property type="component" value="Unassembled WGS sequence"/>
</dbReference>
<gene>
    <name evidence="2" type="ORF">Bca52824_094791</name>
</gene>
<protein>
    <submittedName>
        <fullName evidence="2">Uncharacterized protein</fullName>
    </submittedName>
</protein>
<accession>A0A8X7P1H5</accession>